<dbReference type="AlphaFoldDB" id="A0A1H3MA77"/>
<organism evidence="5 6">
    <name type="scientific">Geodermatophilus africanus</name>
    <dbReference type="NCBI Taxonomy" id="1137993"/>
    <lineage>
        <taxon>Bacteria</taxon>
        <taxon>Bacillati</taxon>
        <taxon>Actinomycetota</taxon>
        <taxon>Actinomycetes</taxon>
        <taxon>Geodermatophilales</taxon>
        <taxon>Geodermatophilaceae</taxon>
        <taxon>Geodermatophilus</taxon>
    </lineage>
</organism>
<accession>A0A1H3MA77</accession>
<evidence type="ECO:0000259" key="4">
    <source>
        <dbReference type="PROSITE" id="PS51900"/>
    </source>
</evidence>
<evidence type="ECO:0000313" key="6">
    <source>
        <dbReference type="Proteomes" id="UP000198921"/>
    </source>
</evidence>
<proteinExistence type="predicted"/>
<evidence type="ECO:0000256" key="2">
    <source>
        <dbReference type="PROSITE-ProRule" id="PRU01248"/>
    </source>
</evidence>
<dbReference type="Proteomes" id="UP000198921">
    <property type="component" value="Unassembled WGS sequence"/>
</dbReference>
<dbReference type="SUPFAM" id="SSF56349">
    <property type="entry name" value="DNA breaking-rejoining enzymes"/>
    <property type="match status" value="1"/>
</dbReference>
<dbReference type="GO" id="GO:0003677">
    <property type="term" value="F:DNA binding"/>
    <property type="evidence" value="ECO:0007669"/>
    <property type="project" value="UniProtKB-UniRule"/>
</dbReference>
<dbReference type="EMBL" id="FNOT01000010">
    <property type="protein sequence ID" value="SDY72935.1"/>
    <property type="molecule type" value="Genomic_DNA"/>
</dbReference>
<feature type="domain" description="Core-binding (CB)" evidence="4">
    <location>
        <begin position="13"/>
        <end position="91"/>
    </location>
</feature>
<dbReference type="RefSeq" id="WP_091159194.1">
    <property type="nucleotide sequence ID" value="NZ_FNOT01000010.1"/>
</dbReference>
<dbReference type="PROSITE" id="PS51900">
    <property type="entry name" value="CB"/>
    <property type="match status" value="1"/>
</dbReference>
<gene>
    <name evidence="5" type="ORF">SAMN05660209_03596</name>
</gene>
<keyword evidence="6" id="KW-1185">Reference proteome</keyword>
<protein>
    <submittedName>
        <fullName evidence="5">Phage integrase, N-terminal SAM-like domain</fullName>
    </submittedName>
</protein>
<dbReference type="InterPro" id="IPR011010">
    <property type="entry name" value="DNA_brk_join_enz"/>
</dbReference>
<evidence type="ECO:0000256" key="1">
    <source>
        <dbReference type="ARBA" id="ARBA00023125"/>
    </source>
</evidence>
<keyword evidence="1 2" id="KW-0238">DNA-binding</keyword>
<name>A0A1H3MA77_9ACTN</name>
<sequence>MSVAHLPCATSAPTLAEATRRFLRRDAFGPTTRVAYAATLDALADEVGRDAPVDRLTDRQVEALLDRWHDRATTTFNRHRAALLSFFGWCVEGRKWIPTNPVALIEPRKVRRRTEDERGERPIDRDLLADRWGARRRDRPRPAALADGLRDLGSGRRSAR</sequence>
<evidence type="ECO:0000256" key="3">
    <source>
        <dbReference type="SAM" id="MobiDB-lite"/>
    </source>
</evidence>
<evidence type="ECO:0000313" key="5">
    <source>
        <dbReference type="EMBL" id="SDY72935.1"/>
    </source>
</evidence>
<dbReference type="InterPro" id="IPR044068">
    <property type="entry name" value="CB"/>
</dbReference>
<reference evidence="6" key="1">
    <citation type="submission" date="2016-10" db="EMBL/GenBank/DDBJ databases">
        <authorList>
            <person name="Varghese N."/>
            <person name="Submissions S."/>
        </authorList>
    </citation>
    <scope>NUCLEOTIDE SEQUENCE [LARGE SCALE GENOMIC DNA]</scope>
    <source>
        <strain evidence="6">DSM 45422</strain>
    </source>
</reference>
<feature type="region of interest" description="Disordered" evidence="3">
    <location>
        <begin position="137"/>
        <end position="160"/>
    </location>
</feature>
<dbReference type="Gene3D" id="1.10.150.130">
    <property type="match status" value="1"/>
</dbReference>
<dbReference type="InterPro" id="IPR010998">
    <property type="entry name" value="Integrase_recombinase_N"/>
</dbReference>